<accession>A0ABN3JJV0</accession>
<dbReference type="InterPro" id="IPR003594">
    <property type="entry name" value="HATPase_dom"/>
</dbReference>
<protein>
    <recommendedName>
        <fullName evidence="2">Histidine kinase/HSP90-like ATPase domain-containing protein</fullName>
    </recommendedName>
</protein>
<evidence type="ECO:0000313" key="3">
    <source>
        <dbReference type="EMBL" id="GAA2432301.1"/>
    </source>
</evidence>
<evidence type="ECO:0000256" key="1">
    <source>
        <dbReference type="ARBA" id="ARBA00022527"/>
    </source>
</evidence>
<evidence type="ECO:0000313" key="4">
    <source>
        <dbReference type="Proteomes" id="UP001501231"/>
    </source>
</evidence>
<keyword evidence="1" id="KW-0808">Transferase</keyword>
<organism evidence="3 4">
    <name type="scientific">Actinomadura vinacea</name>
    <dbReference type="NCBI Taxonomy" id="115336"/>
    <lineage>
        <taxon>Bacteria</taxon>
        <taxon>Bacillati</taxon>
        <taxon>Actinomycetota</taxon>
        <taxon>Actinomycetes</taxon>
        <taxon>Streptosporangiales</taxon>
        <taxon>Thermomonosporaceae</taxon>
        <taxon>Actinomadura</taxon>
    </lineage>
</organism>
<dbReference type="InterPro" id="IPR050267">
    <property type="entry name" value="Anti-sigma-factor_SerPK"/>
</dbReference>
<keyword evidence="1" id="KW-0418">Kinase</keyword>
<dbReference type="InterPro" id="IPR036890">
    <property type="entry name" value="HATPase_C_sf"/>
</dbReference>
<dbReference type="PANTHER" id="PTHR35526">
    <property type="entry name" value="ANTI-SIGMA-F FACTOR RSBW-RELATED"/>
    <property type="match status" value="1"/>
</dbReference>
<proteinExistence type="predicted"/>
<dbReference type="EMBL" id="BAAARW010000020">
    <property type="protein sequence ID" value="GAA2432301.1"/>
    <property type="molecule type" value="Genomic_DNA"/>
</dbReference>
<comment type="caution">
    <text evidence="3">The sequence shown here is derived from an EMBL/GenBank/DDBJ whole genome shotgun (WGS) entry which is preliminary data.</text>
</comment>
<sequence>MLYVPFAKRPGRLGVAAVDHHGRWLERSLGAAAASEDGVLLLSEALTNAVVHGGGEIVEVDAFVQDGVLRVEVVDGGGGGVPHYAGEPCGEGGRGLPIISVLARAWGYEVLDDGRLRVWFEVSCAPAGVATSAG</sequence>
<reference evidence="3 4" key="1">
    <citation type="journal article" date="2019" name="Int. J. Syst. Evol. Microbiol.">
        <title>The Global Catalogue of Microorganisms (GCM) 10K type strain sequencing project: providing services to taxonomists for standard genome sequencing and annotation.</title>
        <authorList>
            <consortium name="The Broad Institute Genomics Platform"/>
            <consortium name="The Broad Institute Genome Sequencing Center for Infectious Disease"/>
            <person name="Wu L."/>
            <person name="Ma J."/>
        </authorList>
    </citation>
    <scope>NUCLEOTIDE SEQUENCE [LARGE SCALE GENOMIC DNA]</scope>
    <source>
        <strain evidence="3 4">JCM 3325</strain>
    </source>
</reference>
<keyword evidence="4" id="KW-1185">Reference proteome</keyword>
<name>A0ABN3JJV0_9ACTN</name>
<dbReference type="CDD" id="cd16936">
    <property type="entry name" value="HATPase_RsbW-like"/>
    <property type="match status" value="1"/>
</dbReference>
<gene>
    <name evidence="3" type="ORF">GCM10010191_52860</name>
</gene>
<dbReference type="Proteomes" id="UP001501231">
    <property type="component" value="Unassembled WGS sequence"/>
</dbReference>
<evidence type="ECO:0000259" key="2">
    <source>
        <dbReference type="Pfam" id="PF13581"/>
    </source>
</evidence>
<dbReference type="SUPFAM" id="SSF55874">
    <property type="entry name" value="ATPase domain of HSP90 chaperone/DNA topoisomerase II/histidine kinase"/>
    <property type="match status" value="1"/>
</dbReference>
<dbReference type="Gene3D" id="3.30.565.10">
    <property type="entry name" value="Histidine kinase-like ATPase, C-terminal domain"/>
    <property type="match status" value="1"/>
</dbReference>
<dbReference type="PANTHER" id="PTHR35526:SF3">
    <property type="entry name" value="ANTI-SIGMA-F FACTOR RSBW"/>
    <property type="match status" value="1"/>
</dbReference>
<dbReference type="Pfam" id="PF13581">
    <property type="entry name" value="HATPase_c_2"/>
    <property type="match status" value="1"/>
</dbReference>
<keyword evidence="1" id="KW-0723">Serine/threonine-protein kinase</keyword>
<feature type="domain" description="Histidine kinase/HSP90-like ATPase" evidence="2">
    <location>
        <begin position="18"/>
        <end position="109"/>
    </location>
</feature>